<dbReference type="AlphaFoldDB" id="A0A9Q8Q6A2"/>
<keyword evidence="1" id="KW-0614">Plasmid</keyword>
<organism evidence="1 2">
    <name type="scientific">Moellerella wisconsensis</name>
    <dbReference type="NCBI Taxonomy" id="158849"/>
    <lineage>
        <taxon>Bacteria</taxon>
        <taxon>Pseudomonadati</taxon>
        <taxon>Pseudomonadota</taxon>
        <taxon>Gammaproteobacteria</taxon>
        <taxon>Enterobacterales</taxon>
        <taxon>Morganellaceae</taxon>
        <taxon>Moellerella</taxon>
    </lineage>
</organism>
<dbReference type="Proteomes" id="UP000829116">
    <property type="component" value="Plasmid pW51-a"/>
</dbReference>
<proteinExistence type="predicted"/>
<accession>A0A9Q8Q6A2</accession>
<dbReference type="RefSeq" id="WP_082981375.1">
    <property type="nucleotide sequence ID" value="NZ_CAWQWL010000002.1"/>
</dbReference>
<dbReference type="GeneID" id="79718997"/>
<dbReference type="EMBL" id="CP093246">
    <property type="protein sequence ID" value="UNH32548.1"/>
    <property type="molecule type" value="Genomic_DNA"/>
</dbReference>
<geneLocation type="plasmid" evidence="1 2">
    <name>pW51-a</name>
</geneLocation>
<reference evidence="1" key="1">
    <citation type="submission" date="2022-03" db="EMBL/GenBank/DDBJ databases">
        <title>ESBL-producing Moellerella wisconsensis and Escherichia marmotae isolated from wild game meat.</title>
        <authorList>
            <person name="Biggel M."/>
        </authorList>
    </citation>
    <scope>NUCLEOTIDE SEQUENCE</scope>
    <source>
        <strain evidence="1">W51</strain>
        <plasmid evidence="1">pW51-a</plasmid>
    </source>
</reference>
<evidence type="ECO:0000313" key="2">
    <source>
        <dbReference type="Proteomes" id="UP000829116"/>
    </source>
</evidence>
<name>A0A9Q8Q6A2_9GAMM</name>
<evidence type="ECO:0000313" key="1">
    <source>
        <dbReference type="EMBL" id="UNH32548.1"/>
    </source>
</evidence>
<gene>
    <name evidence="1" type="ORF">MNY72_16040</name>
</gene>
<protein>
    <submittedName>
        <fullName evidence="1">Uncharacterized protein</fullName>
    </submittedName>
</protein>
<sequence length="314" mass="35174">MTTTTLEDLISGKACSESKRENACYFESNGQTKPVSDGDNTIELKITVPERQFIAKEYPANSAKDPFKKDSFDFELVQRLNHFDYPNQGTTSLCGPAALFYSILVDRPDIYEQAARELWLYGKTKIGKLEIVPTESCKRPSGSFYRDSGRLKVSGLDWITLASLRDSENIIFSYGSAEDEAAGVTMWGMLSEWFEKVGYEKVFDNISLSSSKLEDILTLNQYQQKGYVVVSLISAGMLTGLPNTDTSNKNHWIVWNGTITGTDGTTLTDQVNLDTIVNLKCFSWGEVKPWVKENKPLSYVLNHTFGALVFKPVL</sequence>